<sequence>MLKEAGLLLWGSRFFVCGEVFWGVPGTTGVVCTRYRFDGLYQVRYKTGGMYQVQAAGFVPGTPITRVQRGAWLDWVDLSQGQNGDSEPGSFWPD</sequence>
<protein>
    <submittedName>
        <fullName evidence="1">Uncharacterized protein</fullName>
    </submittedName>
</protein>
<organism evidence="1 2">
    <name type="scientific">Rossellomorea aquimaris</name>
    <dbReference type="NCBI Taxonomy" id="189382"/>
    <lineage>
        <taxon>Bacteria</taxon>
        <taxon>Bacillati</taxon>
        <taxon>Bacillota</taxon>
        <taxon>Bacilli</taxon>
        <taxon>Bacillales</taxon>
        <taxon>Bacillaceae</taxon>
        <taxon>Rossellomorea</taxon>
    </lineage>
</organism>
<dbReference type="AlphaFoldDB" id="A0A1J6W3G9"/>
<gene>
    <name evidence="1" type="ORF">BHE18_16380</name>
</gene>
<comment type="caution">
    <text evidence="1">The sequence shown here is derived from an EMBL/GenBank/DDBJ whole genome shotgun (WGS) entry which is preliminary data.</text>
</comment>
<name>A0A1J6W3G9_9BACI</name>
<evidence type="ECO:0000313" key="2">
    <source>
        <dbReference type="Proteomes" id="UP000182062"/>
    </source>
</evidence>
<dbReference type="Proteomes" id="UP000182062">
    <property type="component" value="Unassembled WGS sequence"/>
</dbReference>
<keyword evidence="2" id="KW-1185">Reference proteome</keyword>
<dbReference type="EMBL" id="MINN01000161">
    <property type="protein sequence ID" value="OIU66416.1"/>
    <property type="molecule type" value="Genomic_DNA"/>
</dbReference>
<reference evidence="1 2" key="1">
    <citation type="submission" date="2016-09" db="EMBL/GenBank/DDBJ databases">
        <title>Bacillus aquimaris SAMM genome sequence reveals colonization and biosurfactant production capacities.</title>
        <authorList>
            <person name="Waghmode S.R."/>
            <person name="Suryavanshi M.V."/>
        </authorList>
    </citation>
    <scope>NUCLEOTIDE SEQUENCE [LARGE SCALE GENOMIC DNA]</scope>
    <source>
        <strain evidence="1 2">SAMM</strain>
    </source>
</reference>
<evidence type="ECO:0000313" key="1">
    <source>
        <dbReference type="EMBL" id="OIU66416.1"/>
    </source>
</evidence>
<proteinExistence type="predicted"/>
<accession>A0A1J6W3G9</accession>